<feature type="compositionally biased region" description="Pro residues" evidence="1">
    <location>
        <begin position="31"/>
        <end position="44"/>
    </location>
</feature>
<comment type="caution">
    <text evidence="2">The sequence shown here is derived from an EMBL/GenBank/DDBJ whole genome shotgun (WGS) entry which is preliminary data.</text>
</comment>
<protein>
    <submittedName>
        <fullName evidence="2">Uncharacterized protein</fullName>
    </submittedName>
</protein>
<organism evidence="2 3">
    <name type="scientific">Duganella vulcania</name>
    <dbReference type="NCBI Taxonomy" id="2692166"/>
    <lineage>
        <taxon>Bacteria</taxon>
        <taxon>Pseudomonadati</taxon>
        <taxon>Pseudomonadota</taxon>
        <taxon>Betaproteobacteria</taxon>
        <taxon>Burkholderiales</taxon>
        <taxon>Oxalobacteraceae</taxon>
        <taxon>Telluria group</taxon>
        <taxon>Duganella</taxon>
    </lineage>
</organism>
<dbReference type="Proteomes" id="UP000484875">
    <property type="component" value="Unassembled WGS sequence"/>
</dbReference>
<accession>A0A845HKC8</accession>
<gene>
    <name evidence="2" type="ORF">GTP81_09860</name>
</gene>
<dbReference type="EMBL" id="WWCV01000013">
    <property type="protein sequence ID" value="MYN17056.1"/>
    <property type="molecule type" value="Genomic_DNA"/>
</dbReference>
<sequence length="202" mass="21753">MLAFIGWRAPERLALLPVPPQPGITYIVPPFVVPPQRRPAPPPRQLKSVHQPAAPRMTPLPATPQAQPIQQPAQPPAPQAITQTTPPPDPFAQPSAKPAEDLLQRSLKSAAAVDRQLRKEAWNPHDKKIANNTTVLAAKLGGAFVGDEGTTFENFTTPDGRLMTRVRSGDGSYCAVMESNSLTGGRDPFRDGVKTKVGTCPH</sequence>
<evidence type="ECO:0000313" key="2">
    <source>
        <dbReference type="EMBL" id="MYN17056.1"/>
    </source>
</evidence>
<dbReference type="AlphaFoldDB" id="A0A845HKC8"/>
<feature type="region of interest" description="Disordered" evidence="1">
    <location>
        <begin position="31"/>
        <end position="99"/>
    </location>
</feature>
<evidence type="ECO:0000256" key="1">
    <source>
        <dbReference type="SAM" id="MobiDB-lite"/>
    </source>
</evidence>
<keyword evidence="3" id="KW-1185">Reference proteome</keyword>
<feature type="compositionally biased region" description="Low complexity" evidence="1">
    <location>
        <begin position="59"/>
        <end position="72"/>
    </location>
</feature>
<proteinExistence type="predicted"/>
<name>A0A845HKC8_9BURK</name>
<reference evidence="2 3" key="1">
    <citation type="submission" date="2019-12" db="EMBL/GenBank/DDBJ databases">
        <title>Novel species isolated from a subtropical stream in China.</title>
        <authorList>
            <person name="Lu H."/>
        </authorList>
    </citation>
    <scope>NUCLEOTIDE SEQUENCE [LARGE SCALE GENOMIC DNA]</scope>
    <source>
        <strain evidence="2 3">FT107W</strain>
    </source>
</reference>
<evidence type="ECO:0000313" key="3">
    <source>
        <dbReference type="Proteomes" id="UP000484875"/>
    </source>
</evidence>